<feature type="compositionally biased region" description="Basic residues" evidence="1">
    <location>
        <begin position="85"/>
        <end position="96"/>
    </location>
</feature>
<feature type="compositionally biased region" description="Basic and acidic residues" evidence="1">
    <location>
        <begin position="285"/>
        <end position="294"/>
    </location>
</feature>
<protein>
    <recommendedName>
        <fullName evidence="4">Ubiquitin-like domain-containing protein</fullName>
    </recommendedName>
</protein>
<dbReference type="AlphaFoldDB" id="A0A7S2W9T9"/>
<feature type="region of interest" description="Disordered" evidence="1">
    <location>
        <begin position="81"/>
        <end position="103"/>
    </location>
</feature>
<evidence type="ECO:0008006" key="4">
    <source>
        <dbReference type="Google" id="ProtNLM"/>
    </source>
</evidence>
<evidence type="ECO:0000313" key="3">
    <source>
        <dbReference type="EMBL" id="CAD9674227.1"/>
    </source>
</evidence>
<feature type="region of interest" description="Disordered" evidence="1">
    <location>
        <begin position="285"/>
        <end position="319"/>
    </location>
</feature>
<evidence type="ECO:0000313" key="2">
    <source>
        <dbReference type="EMBL" id="CAD9674224.1"/>
    </source>
</evidence>
<proteinExistence type="predicted"/>
<dbReference type="EMBL" id="HBHK01007531">
    <property type="protein sequence ID" value="CAD9674227.1"/>
    <property type="molecule type" value="Transcribed_RNA"/>
</dbReference>
<reference evidence="3" key="1">
    <citation type="submission" date="2021-01" db="EMBL/GenBank/DDBJ databases">
        <authorList>
            <person name="Corre E."/>
            <person name="Pelletier E."/>
            <person name="Niang G."/>
            <person name="Scheremetjew M."/>
            <person name="Finn R."/>
            <person name="Kale V."/>
            <person name="Holt S."/>
            <person name="Cochrane G."/>
            <person name="Meng A."/>
            <person name="Brown T."/>
            <person name="Cohen L."/>
        </authorList>
    </citation>
    <scope>NUCLEOTIDE SEQUENCE</scope>
    <source>
        <strain evidence="3">NY070348D</strain>
    </source>
</reference>
<dbReference type="Gene3D" id="3.10.20.90">
    <property type="entry name" value="Phosphatidylinositol 3-kinase Catalytic Subunit, Chain A, domain 1"/>
    <property type="match status" value="1"/>
</dbReference>
<sequence>MIVVKVRTKDGEVSIDVAEDGDGLFDIVRDSLGIEEGRTFELLRGFPPKAIEVKSGETARQLGIRNNERLILRLGEEQTGAQQYVRRRRGPNKKKKSAGETKRDISESLIKAFQGGPRDNVSVFLRGASRQAVKTQYEKRAGNDRFKAAREGKFRIVGESCTDDEHGARNVEIEYATGSRGAKSRDEVKLLPEEILKATITYLMTASNESELCQVRENLRPHVMAEISPSTFWSLVHVCGGGMDLETKLCSLLPELDWTFLKSRKRTISEKAAQALENERLVKEEKRRLEEDKSRKRAKRVRGSTSHEGGECDAPAGIKKMPEDQQVSDLLGETKRSTRKFFALVGIDPPNVFSVASLDADVFIKALCELKGGQLTEAQAEEKLEAIRKHSASALFEQIVGRGEDELEILKNTCGVSTPFDLFRLKVPGRDMMVSKDLSVDLSIVRSWQKQAQEAVGKYEWLKQIRTLG</sequence>
<dbReference type="EMBL" id="HBHK01007530">
    <property type="protein sequence ID" value="CAD9674224.1"/>
    <property type="molecule type" value="Transcribed_RNA"/>
</dbReference>
<gene>
    <name evidence="2" type="ORF">QSP1433_LOCUS4618</name>
    <name evidence="3" type="ORF">QSP1433_LOCUS4619</name>
</gene>
<evidence type="ECO:0000256" key="1">
    <source>
        <dbReference type="SAM" id="MobiDB-lite"/>
    </source>
</evidence>
<name>A0A7S2W9T9_9STRA</name>
<organism evidence="3">
    <name type="scientific">Mucochytrium quahogii</name>
    <dbReference type="NCBI Taxonomy" id="96639"/>
    <lineage>
        <taxon>Eukaryota</taxon>
        <taxon>Sar</taxon>
        <taxon>Stramenopiles</taxon>
        <taxon>Bigyra</taxon>
        <taxon>Labyrinthulomycetes</taxon>
        <taxon>Thraustochytrida</taxon>
        <taxon>Thraustochytriidae</taxon>
        <taxon>Mucochytrium</taxon>
    </lineage>
</organism>
<accession>A0A7S2W9T9</accession>